<dbReference type="STRING" id="1853130.PMA3_05535"/>
<evidence type="ECO:0000256" key="5">
    <source>
        <dbReference type="ARBA" id="ARBA00022729"/>
    </source>
</evidence>
<dbReference type="InterPro" id="IPR051915">
    <property type="entry name" value="Cellulose_Degrad_GH3"/>
</dbReference>
<dbReference type="InterPro" id="IPR002772">
    <property type="entry name" value="Glyco_hydro_3_C"/>
</dbReference>
<keyword evidence="8 13" id="KW-0326">Glycosidase</keyword>
<reference evidence="15 16" key="1">
    <citation type="journal article" date="2018" name="Syst. Appl. Microbiol.">
        <title>Pseudomonas silesiensis sp. nov. strain A3T isolated from a biological pesticide sewage treatment plant and analysis of the complete genome sequence.</title>
        <authorList>
            <person name="Kaminski M.A."/>
            <person name="Furmanczyk E.M."/>
            <person name="Sobczak A."/>
            <person name="Dziembowski A."/>
            <person name="Lipinski L."/>
        </authorList>
    </citation>
    <scope>NUCLEOTIDE SEQUENCE [LARGE SCALE GENOMIC DNA]</scope>
    <source>
        <strain evidence="15 16">A3</strain>
    </source>
</reference>
<evidence type="ECO:0000256" key="2">
    <source>
        <dbReference type="ARBA" id="ARBA00004418"/>
    </source>
</evidence>
<dbReference type="InterPro" id="IPR019800">
    <property type="entry name" value="Glyco_hydro_3_AS"/>
</dbReference>
<evidence type="ECO:0000256" key="1">
    <source>
        <dbReference type="ARBA" id="ARBA00000448"/>
    </source>
</evidence>
<dbReference type="PRINTS" id="PR00133">
    <property type="entry name" value="GLHYDRLASE3"/>
</dbReference>
<dbReference type="Pfam" id="PF00933">
    <property type="entry name" value="Glyco_hydro_3"/>
    <property type="match status" value="1"/>
</dbReference>
<dbReference type="FunFam" id="3.40.50.1700:FF:000004">
    <property type="entry name" value="Periplasmic beta-glucosidase"/>
    <property type="match status" value="1"/>
</dbReference>
<dbReference type="InterPro" id="IPR013783">
    <property type="entry name" value="Ig-like_fold"/>
</dbReference>
<dbReference type="PANTHER" id="PTHR30620:SF16">
    <property type="entry name" value="LYSOSOMAL BETA GLUCOSIDASE"/>
    <property type="match status" value="1"/>
</dbReference>
<dbReference type="OrthoDB" id="9781691at2"/>
<dbReference type="EMBL" id="CP014870">
    <property type="protein sequence ID" value="ANJ54659.1"/>
    <property type="molecule type" value="Genomic_DNA"/>
</dbReference>
<evidence type="ECO:0000256" key="8">
    <source>
        <dbReference type="ARBA" id="ARBA00023295"/>
    </source>
</evidence>
<dbReference type="PROSITE" id="PS00775">
    <property type="entry name" value="GLYCOSYL_HYDROL_F3"/>
    <property type="match status" value="1"/>
</dbReference>
<dbReference type="Pfam" id="PF01915">
    <property type="entry name" value="Glyco_hydro_3_C"/>
    <property type="match status" value="1"/>
</dbReference>
<comment type="catalytic activity">
    <reaction evidence="1">
        <text>Hydrolysis of terminal, non-reducing beta-D-glucosyl residues with release of beta-D-glucose.</text>
        <dbReference type="EC" id="3.2.1.21"/>
    </reaction>
</comment>
<evidence type="ECO:0000313" key="16">
    <source>
        <dbReference type="Proteomes" id="UP000078354"/>
    </source>
</evidence>
<dbReference type="Gene3D" id="2.60.40.10">
    <property type="entry name" value="Immunoglobulins"/>
    <property type="match status" value="1"/>
</dbReference>
<sequence length="765" mass="83200">MRKAAWLILVTLLSSDGIGAQSWPESAPDYAKLHFIDKLMRQMTVEEKIGQLRLNCIGAQSPREQLLEEAGASTLGGIFYAVGRSELREFQDAALRSRLKIPLFFAYDVIHGHRTLFPIGLGLASTWDTDAIALSGRIAAKEASADGLDMVFSPMVDIARDPRWGRASEGWGEDTHLSARYTESMVNALQGATLDAAGNVMASAKHFALYGAAEGGRDYNSVDMSLPRMYQDYLPPYRAAVKAGVGAMMLTYVAINGIPATSNIWLIRDLLRQQWRFKGLVITDFNAVAELVSHGVARDGREAAMLAIKAGVSMSMSDTYFRDELPGLLQSGAVSQKDIDDAVREVLGAKYDLGLFADPYLRIGTAKDDPADINAEHRLHRAQVRDVARKSLVLLKNDRAVLPLDKTAVVAVVGPLAKSRVDILGNWSSIGSSAQAISVYDGIAHALDAPNRLLYARGADVTGDPLVLDYLNAPGANPADVEVDPRSPTRMLQEAMDVARQADVVVVVVGESRGMSYEGASRASLALPGYQTQLISALKSTGKPLVLVLMNGRPLSIGVEHQLADAVLETWYSGTEGGNAIADVLFGDYNPSGKLPISFPRSVGQVPTYYSHLNTSRPYQADAPRAVTSRYFDEAYGPLYPFGFGLSYTNFSVSDITLTRQSLKRGEALGASVVVKNIGQRAGGTVVQLYIHDISASISRPVKELKGFQKIMLQAGEEQVVHFNLSEEDLKFYNAQLEYAAEPGEFSVMIGLDSREVKQRRFELL</sequence>
<keyword evidence="5" id="KW-0732">Signal</keyword>
<dbReference type="InterPro" id="IPR026891">
    <property type="entry name" value="Fn3-like"/>
</dbReference>
<evidence type="ECO:0000256" key="4">
    <source>
        <dbReference type="ARBA" id="ARBA00012744"/>
    </source>
</evidence>
<evidence type="ECO:0000259" key="14">
    <source>
        <dbReference type="SMART" id="SM01217"/>
    </source>
</evidence>
<dbReference type="InterPro" id="IPR001764">
    <property type="entry name" value="Glyco_hydro_3_N"/>
</dbReference>
<comment type="similarity">
    <text evidence="3 13">Belongs to the glycosyl hydrolase 3 family.</text>
</comment>
<dbReference type="GO" id="GO:0009251">
    <property type="term" value="P:glucan catabolic process"/>
    <property type="evidence" value="ECO:0007669"/>
    <property type="project" value="TreeGrafter"/>
</dbReference>
<dbReference type="FunFam" id="2.60.40.10:FF:000495">
    <property type="entry name" value="Periplasmic beta-glucosidase"/>
    <property type="match status" value="1"/>
</dbReference>
<keyword evidence="7 13" id="KW-0378">Hydrolase</keyword>
<name>A0A191YPG2_9PSED</name>
<organism evidence="15 16">
    <name type="scientific">Pseudomonas silesiensis</name>
    <dbReference type="NCBI Taxonomy" id="1853130"/>
    <lineage>
        <taxon>Bacteria</taxon>
        <taxon>Pseudomonadati</taxon>
        <taxon>Pseudomonadota</taxon>
        <taxon>Gammaproteobacteria</taxon>
        <taxon>Pseudomonadales</taxon>
        <taxon>Pseudomonadaceae</taxon>
        <taxon>Pseudomonas</taxon>
    </lineage>
</organism>
<evidence type="ECO:0000313" key="15">
    <source>
        <dbReference type="EMBL" id="ANJ54659.1"/>
    </source>
</evidence>
<dbReference type="EC" id="3.2.1.21" evidence="4"/>
<protein>
    <recommendedName>
        <fullName evidence="12">Periplasmic beta-glucosidase</fullName>
        <ecNumber evidence="4">3.2.1.21</ecNumber>
    </recommendedName>
    <alternativeName>
        <fullName evidence="11">Beta-D-glucoside glucohydrolase</fullName>
    </alternativeName>
    <alternativeName>
        <fullName evidence="9">Cellobiase</fullName>
    </alternativeName>
    <alternativeName>
        <fullName evidence="10">Gentiobiase</fullName>
    </alternativeName>
</protein>
<dbReference type="Pfam" id="PF14310">
    <property type="entry name" value="Fn3-like"/>
    <property type="match status" value="1"/>
</dbReference>
<accession>A0A191YPG2</accession>
<comment type="subcellular location">
    <subcellularLocation>
        <location evidence="2">Periplasm</location>
    </subcellularLocation>
</comment>
<dbReference type="GO" id="GO:0008422">
    <property type="term" value="F:beta-glucosidase activity"/>
    <property type="evidence" value="ECO:0007669"/>
    <property type="project" value="UniProtKB-EC"/>
</dbReference>
<dbReference type="GO" id="GO:0042597">
    <property type="term" value="C:periplasmic space"/>
    <property type="evidence" value="ECO:0007669"/>
    <property type="project" value="UniProtKB-SubCell"/>
</dbReference>
<dbReference type="SMART" id="SM01217">
    <property type="entry name" value="Fn3_like"/>
    <property type="match status" value="1"/>
</dbReference>
<dbReference type="PANTHER" id="PTHR30620">
    <property type="entry name" value="PERIPLASMIC BETA-GLUCOSIDASE-RELATED"/>
    <property type="match status" value="1"/>
</dbReference>
<dbReference type="InterPro" id="IPR036962">
    <property type="entry name" value="Glyco_hydro_3_N_sf"/>
</dbReference>
<keyword evidence="16" id="KW-1185">Reference proteome</keyword>
<evidence type="ECO:0000256" key="3">
    <source>
        <dbReference type="ARBA" id="ARBA00005336"/>
    </source>
</evidence>
<evidence type="ECO:0000256" key="6">
    <source>
        <dbReference type="ARBA" id="ARBA00022764"/>
    </source>
</evidence>
<evidence type="ECO:0000256" key="10">
    <source>
        <dbReference type="ARBA" id="ARBA00032194"/>
    </source>
</evidence>
<feature type="domain" description="Fibronectin type III-like" evidence="14">
    <location>
        <begin position="685"/>
        <end position="754"/>
    </location>
</feature>
<proteinExistence type="inferred from homology"/>
<dbReference type="InterPro" id="IPR017853">
    <property type="entry name" value="GH"/>
</dbReference>
<evidence type="ECO:0000256" key="12">
    <source>
        <dbReference type="ARBA" id="ARBA00067498"/>
    </source>
</evidence>
<dbReference type="RefSeq" id="WP_064676229.1">
    <property type="nucleotide sequence ID" value="NZ_CP014870.1"/>
</dbReference>
<evidence type="ECO:0000256" key="11">
    <source>
        <dbReference type="ARBA" id="ARBA00032594"/>
    </source>
</evidence>
<dbReference type="NCBIfam" id="NF011678">
    <property type="entry name" value="PRK15098.1"/>
    <property type="match status" value="1"/>
</dbReference>
<gene>
    <name evidence="15" type="ORF">PMA3_05535</name>
</gene>
<dbReference type="SUPFAM" id="SSF51445">
    <property type="entry name" value="(Trans)glycosidases"/>
    <property type="match status" value="1"/>
</dbReference>
<dbReference type="Gene3D" id="3.20.20.300">
    <property type="entry name" value="Glycoside hydrolase, family 3, N-terminal domain"/>
    <property type="match status" value="1"/>
</dbReference>
<dbReference type="SUPFAM" id="SSF52279">
    <property type="entry name" value="Beta-D-glucan exohydrolase, C-terminal domain"/>
    <property type="match status" value="1"/>
</dbReference>
<dbReference type="Proteomes" id="UP000078354">
    <property type="component" value="Chromosome"/>
</dbReference>
<evidence type="ECO:0000256" key="7">
    <source>
        <dbReference type="ARBA" id="ARBA00022801"/>
    </source>
</evidence>
<evidence type="ECO:0000256" key="9">
    <source>
        <dbReference type="ARBA" id="ARBA00031448"/>
    </source>
</evidence>
<dbReference type="InterPro" id="IPR036881">
    <property type="entry name" value="Glyco_hydro_3_C_sf"/>
</dbReference>
<keyword evidence="6" id="KW-0574">Periplasm</keyword>
<dbReference type="KEGG" id="psil:PMA3_05535"/>
<dbReference type="AlphaFoldDB" id="A0A191YPG2"/>
<evidence type="ECO:0000256" key="13">
    <source>
        <dbReference type="RuleBase" id="RU361161"/>
    </source>
</evidence>
<dbReference type="Gene3D" id="3.40.50.1700">
    <property type="entry name" value="Glycoside hydrolase family 3 C-terminal domain"/>
    <property type="match status" value="1"/>
</dbReference>
<dbReference type="FunFam" id="3.20.20.300:FF:000005">
    <property type="entry name" value="Periplasmic beta-glucosidase"/>
    <property type="match status" value="1"/>
</dbReference>